<dbReference type="GO" id="GO:0006351">
    <property type="term" value="P:DNA-templated transcription"/>
    <property type="evidence" value="ECO:0007669"/>
    <property type="project" value="InterPro"/>
</dbReference>
<evidence type="ECO:0000256" key="5">
    <source>
        <dbReference type="ARBA" id="ARBA00048744"/>
    </source>
</evidence>
<evidence type="ECO:0000259" key="6">
    <source>
        <dbReference type="Pfam" id="PF00680"/>
    </source>
</evidence>
<dbReference type="InterPro" id="IPR043502">
    <property type="entry name" value="DNA/RNA_pol_sf"/>
</dbReference>
<evidence type="ECO:0000256" key="3">
    <source>
        <dbReference type="ARBA" id="ARBA00022741"/>
    </source>
</evidence>
<comment type="catalytic activity">
    <reaction evidence="5">
        <text>RNA(n) + a ribonucleoside 5'-triphosphate = RNA(n+1) + diphosphate</text>
        <dbReference type="Rhea" id="RHEA:21248"/>
        <dbReference type="Rhea" id="RHEA-COMP:14527"/>
        <dbReference type="Rhea" id="RHEA-COMP:17342"/>
        <dbReference type="ChEBI" id="CHEBI:33019"/>
        <dbReference type="ChEBI" id="CHEBI:61557"/>
        <dbReference type="ChEBI" id="CHEBI:140395"/>
        <dbReference type="EC" id="2.7.7.48"/>
    </reaction>
</comment>
<dbReference type="GO" id="GO:0003723">
    <property type="term" value="F:RNA binding"/>
    <property type="evidence" value="ECO:0007669"/>
    <property type="project" value="InterPro"/>
</dbReference>
<sequence length="350" mass="40469">MHSSPGVCVLERLGPTNKDIFKWDGLRCDPERVEYVRVVVRNRFDSLLKGESSADPINVFIKTEPHKLSKVEEGRFRLISAVSLVDTLVDRVLAGWLMRTVLNTACSNPCMIGWSPVSGGWKLLEALLPGKVLCVDKQAWDWTVQEWLIDSWLNVIESLAVGAADWWIRILRLRFRLLFRDAIFQFPDGSQAQQKCWGVMKSGCYWTILLNSLSQTLLHYVTQYQIGKPLHDNEPYTMGDDTIQTYFEYIGEYLSEMAKYGPIIKEAKVTRHKEFAGFVWTQGWCCPAYYNKHLFRLCYGDLKDFLEMYQILYANDATMLTLLQRVAMELDVTLHRTTRECKVIMNGLPR</sequence>
<keyword evidence="2" id="KW-0548">Nucleotidyltransferase</keyword>
<organism evidence="7">
    <name type="scientific">Riboviria sp</name>
    <dbReference type="NCBI Taxonomy" id="2585031"/>
    <lineage>
        <taxon>Viruses</taxon>
        <taxon>Riboviria</taxon>
    </lineage>
</organism>
<accession>A0A8K1U2G4</accession>
<dbReference type="InterPro" id="IPR001795">
    <property type="entry name" value="RNA-dir_pol_luteovirus"/>
</dbReference>
<name>A0A8K1U2G4_9VIRU</name>
<proteinExistence type="predicted"/>
<dbReference type="InterPro" id="IPR001205">
    <property type="entry name" value="RNA-dir_pol_C"/>
</dbReference>
<keyword evidence="4" id="KW-0693">Viral RNA replication</keyword>
<dbReference type="PRINTS" id="PR00914">
    <property type="entry name" value="LVIRUSRNAPOL"/>
</dbReference>
<dbReference type="GO" id="GO:0003968">
    <property type="term" value="F:RNA-directed RNA polymerase activity"/>
    <property type="evidence" value="ECO:0007669"/>
    <property type="project" value="UniProtKB-EC"/>
</dbReference>
<feature type="domain" description="RNA-directed RNA polymerase C-terminal" evidence="6">
    <location>
        <begin position="46"/>
        <end position="244"/>
    </location>
</feature>
<keyword evidence="3" id="KW-0547">Nucleotide-binding</keyword>
<dbReference type="GO" id="GO:0000166">
    <property type="term" value="F:nucleotide binding"/>
    <property type="evidence" value="ECO:0007669"/>
    <property type="project" value="UniProtKB-KW"/>
</dbReference>
<reference evidence="7" key="1">
    <citation type="submission" date="2020-11" db="EMBL/GenBank/DDBJ databases">
        <title>RNA virus dark matter in the feces of wild birds.</title>
        <authorList>
            <person name="Lu X."/>
            <person name="Yang X.S."/>
            <person name="Zhang W."/>
        </authorList>
    </citation>
    <scope>NUCLEOTIDE SEQUENCE</scope>
    <source>
        <strain evidence="7">MugimakiFlycatcher160con1</strain>
    </source>
</reference>
<dbReference type="EMBL" id="MW239384">
    <property type="protein sequence ID" value="UGO57397.1"/>
    <property type="molecule type" value="Genomic_RNA"/>
</dbReference>
<evidence type="ECO:0000256" key="1">
    <source>
        <dbReference type="ARBA" id="ARBA00022679"/>
    </source>
</evidence>
<evidence type="ECO:0000256" key="2">
    <source>
        <dbReference type="ARBA" id="ARBA00022695"/>
    </source>
</evidence>
<keyword evidence="1" id="KW-0808">Transferase</keyword>
<dbReference type="Pfam" id="PF00680">
    <property type="entry name" value="RdRP_1"/>
    <property type="match status" value="1"/>
</dbReference>
<dbReference type="SUPFAM" id="SSF56672">
    <property type="entry name" value="DNA/RNA polymerases"/>
    <property type="match status" value="1"/>
</dbReference>
<protein>
    <recommendedName>
        <fullName evidence="6">RNA-directed RNA polymerase C-terminal domain-containing protein</fullName>
    </recommendedName>
</protein>
<evidence type="ECO:0000256" key="4">
    <source>
        <dbReference type="ARBA" id="ARBA00022953"/>
    </source>
</evidence>
<evidence type="ECO:0000313" key="7">
    <source>
        <dbReference type="EMBL" id="UGO57397.1"/>
    </source>
</evidence>